<dbReference type="Proteomes" id="UP000515202">
    <property type="component" value="Unplaced"/>
</dbReference>
<sequence length="158" mass="18730">MAAMLATLGFVHPLPPQGRWIETELTRPEKTREESWSPPHRRGCEALRHSPDNLRQSAPRVRWRQPRRKARLRVTFEDVTVYFSSEEWDLLDEAQRRLYQDVMLENLALITSLVGMGPRMRRHFLSRAFLYKECHRSGLPRLACVPRRPIPMRCIVWT</sequence>
<dbReference type="Gene3D" id="6.10.140.140">
    <property type="match status" value="1"/>
</dbReference>
<evidence type="ECO:0000259" key="2">
    <source>
        <dbReference type="PROSITE" id="PS50805"/>
    </source>
</evidence>
<proteinExistence type="predicted"/>
<dbReference type="RefSeq" id="XP_023380860.1">
    <property type="nucleotide sequence ID" value="XM_023525092.1"/>
</dbReference>
<evidence type="ECO:0000313" key="4">
    <source>
        <dbReference type="RefSeq" id="XP_023380860.1"/>
    </source>
</evidence>
<dbReference type="GO" id="GO:0006355">
    <property type="term" value="P:regulation of DNA-templated transcription"/>
    <property type="evidence" value="ECO:0007669"/>
    <property type="project" value="InterPro"/>
</dbReference>
<name>A0A6P6C116_PTEVA</name>
<dbReference type="CDD" id="cd07765">
    <property type="entry name" value="KRAB_A-box"/>
    <property type="match status" value="1"/>
</dbReference>
<feature type="domain" description="KRAB" evidence="2">
    <location>
        <begin position="74"/>
        <end position="153"/>
    </location>
</feature>
<dbReference type="GeneID" id="105307867"/>
<dbReference type="InterPro" id="IPR050169">
    <property type="entry name" value="Krueppel_C2H2_ZnF"/>
</dbReference>
<dbReference type="PANTHER" id="PTHR23232:SF133">
    <property type="entry name" value="RIKEN CDNA 1700020N01 GENE"/>
    <property type="match status" value="1"/>
</dbReference>
<gene>
    <name evidence="4" type="primary">LOC105307867</name>
</gene>
<dbReference type="InterPro" id="IPR001909">
    <property type="entry name" value="KRAB"/>
</dbReference>
<dbReference type="PANTHER" id="PTHR23232">
    <property type="entry name" value="KRAB DOMAIN C2H2 ZINC FINGER"/>
    <property type="match status" value="1"/>
</dbReference>
<accession>A0A6P6C116</accession>
<protein>
    <submittedName>
        <fullName evidence="4">Zinc finger protein 445-like isoform X2</fullName>
    </submittedName>
</protein>
<dbReference type="PROSITE" id="PS50805">
    <property type="entry name" value="KRAB"/>
    <property type="match status" value="1"/>
</dbReference>
<dbReference type="Pfam" id="PF01352">
    <property type="entry name" value="KRAB"/>
    <property type="match status" value="1"/>
</dbReference>
<evidence type="ECO:0000256" key="1">
    <source>
        <dbReference type="SAM" id="MobiDB-lite"/>
    </source>
</evidence>
<keyword evidence="3" id="KW-1185">Reference proteome</keyword>
<reference evidence="4" key="1">
    <citation type="submission" date="2025-08" db="UniProtKB">
        <authorList>
            <consortium name="RefSeq"/>
        </authorList>
    </citation>
    <scope>IDENTIFICATION</scope>
    <source>
        <tissue evidence="4">Kidney</tissue>
    </source>
</reference>
<dbReference type="SMART" id="SM00349">
    <property type="entry name" value="KRAB"/>
    <property type="match status" value="1"/>
</dbReference>
<dbReference type="SUPFAM" id="SSF109640">
    <property type="entry name" value="KRAB domain (Kruppel-associated box)"/>
    <property type="match status" value="1"/>
</dbReference>
<evidence type="ECO:0000313" key="3">
    <source>
        <dbReference type="Proteomes" id="UP000515202"/>
    </source>
</evidence>
<dbReference type="InterPro" id="IPR036051">
    <property type="entry name" value="KRAB_dom_sf"/>
</dbReference>
<dbReference type="AlphaFoldDB" id="A0A6P6C116"/>
<feature type="region of interest" description="Disordered" evidence="1">
    <location>
        <begin position="27"/>
        <end position="47"/>
    </location>
</feature>
<organism evidence="3 4">
    <name type="scientific">Pteropus vampyrus</name>
    <name type="common">Large flying fox</name>
    <dbReference type="NCBI Taxonomy" id="132908"/>
    <lineage>
        <taxon>Eukaryota</taxon>
        <taxon>Metazoa</taxon>
        <taxon>Chordata</taxon>
        <taxon>Craniata</taxon>
        <taxon>Vertebrata</taxon>
        <taxon>Euteleostomi</taxon>
        <taxon>Mammalia</taxon>
        <taxon>Eutheria</taxon>
        <taxon>Laurasiatheria</taxon>
        <taxon>Chiroptera</taxon>
        <taxon>Yinpterochiroptera</taxon>
        <taxon>Pteropodoidea</taxon>
        <taxon>Pteropodidae</taxon>
        <taxon>Pteropodinae</taxon>
        <taxon>Pteropus</taxon>
    </lineage>
</organism>